<feature type="domain" description="Phospholipid/glycerol acyltransferase" evidence="4">
    <location>
        <begin position="75"/>
        <end position="187"/>
    </location>
</feature>
<comment type="pathway">
    <text evidence="1">Lipid metabolism.</text>
</comment>
<accession>R8Z3F7</accession>
<dbReference type="GO" id="GO:0006654">
    <property type="term" value="P:phosphatidic acid biosynthetic process"/>
    <property type="evidence" value="ECO:0007669"/>
    <property type="project" value="TreeGrafter"/>
</dbReference>
<dbReference type="CDD" id="cd07988">
    <property type="entry name" value="LPLAT_ABO13168-like"/>
    <property type="match status" value="1"/>
</dbReference>
<dbReference type="EMBL" id="APQO01000002">
    <property type="protein sequence ID" value="EOQ75901.1"/>
    <property type="molecule type" value="Genomic_DNA"/>
</dbReference>
<dbReference type="SMART" id="SM00563">
    <property type="entry name" value="PlsC"/>
    <property type="match status" value="1"/>
</dbReference>
<keyword evidence="3" id="KW-0012">Acyltransferase</keyword>
<organism evidence="5 6">
    <name type="scientific">Acinetobacter lactucae</name>
    <dbReference type="NCBI Taxonomy" id="1785128"/>
    <lineage>
        <taxon>Bacteria</taxon>
        <taxon>Pseudomonadati</taxon>
        <taxon>Pseudomonadota</taxon>
        <taxon>Gammaproteobacteria</taxon>
        <taxon>Moraxellales</taxon>
        <taxon>Moraxellaceae</taxon>
        <taxon>Acinetobacter</taxon>
        <taxon>Acinetobacter calcoaceticus/baumannii complex</taxon>
    </lineage>
</organism>
<keyword evidence="2" id="KW-0808">Transferase</keyword>
<evidence type="ECO:0000313" key="6">
    <source>
        <dbReference type="Proteomes" id="UP000013986"/>
    </source>
</evidence>
<comment type="caution">
    <text evidence="5">The sequence shown here is derived from an EMBL/GenBank/DDBJ whole genome shotgun (WGS) entry which is preliminary data.</text>
</comment>
<gene>
    <name evidence="5" type="ORF">F929_00162</name>
</gene>
<reference evidence="5 6" key="1">
    <citation type="submission" date="2013-02" db="EMBL/GenBank/DDBJ databases">
        <title>The Genome Sequence of Acinetobacter pittii ANC 4052.</title>
        <authorList>
            <consortium name="The Broad Institute Genome Sequencing Platform"/>
            <consortium name="The Broad Institute Genome Sequencing Center for Infectious Disease"/>
            <person name="Cerqueira G."/>
            <person name="Feldgarden M."/>
            <person name="Courvalin P."/>
            <person name="Perichon B."/>
            <person name="Grillot-Courvalin C."/>
            <person name="Clermont D."/>
            <person name="Rocha E."/>
            <person name="Yoon E.-J."/>
            <person name="Nemec A."/>
            <person name="Walker B."/>
            <person name="Young S.K."/>
            <person name="Zeng Q."/>
            <person name="Gargeya S."/>
            <person name="Fitzgerald M."/>
            <person name="Haas B."/>
            <person name="Abouelleil A."/>
            <person name="Alvarado L."/>
            <person name="Arachchi H.M."/>
            <person name="Berlin A.M."/>
            <person name="Chapman S.B."/>
            <person name="Dewar J."/>
            <person name="Goldberg J."/>
            <person name="Griggs A."/>
            <person name="Gujja S."/>
            <person name="Hansen M."/>
            <person name="Howarth C."/>
            <person name="Imamovic A."/>
            <person name="Larimer J."/>
            <person name="McCowan C."/>
            <person name="Murphy C."/>
            <person name="Neiman D."/>
            <person name="Pearson M."/>
            <person name="Priest M."/>
            <person name="Roberts A."/>
            <person name="Saif S."/>
            <person name="Shea T."/>
            <person name="Sisk P."/>
            <person name="Sykes S."/>
            <person name="Wortman J."/>
            <person name="Nusbaum C."/>
            <person name="Birren B."/>
        </authorList>
    </citation>
    <scope>NUCLEOTIDE SEQUENCE [LARGE SCALE GENOMIC DNA]</scope>
    <source>
        <strain evidence="5 6">ANC 4052</strain>
    </source>
</reference>
<evidence type="ECO:0000256" key="1">
    <source>
        <dbReference type="ARBA" id="ARBA00005189"/>
    </source>
</evidence>
<dbReference type="Proteomes" id="UP000013986">
    <property type="component" value="Unassembled WGS sequence"/>
</dbReference>
<dbReference type="InterPro" id="IPR002123">
    <property type="entry name" value="Plipid/glycerol_acylTrfase"/>
</dbReference>
<dbReference type="Pfam" id="PF01553">
    <property type="entry name" value="Acyltransferase"/>
    <property type="match status" value="1"/>
</dbReference>
<dbReference type="PANTHER" id="PTHR10434">
    <property type="entry name" value="1-ACYL-SN-GLYCEROL-3-PHOSPHATE ACYLTRANSFERASE"/>
    <property type="match status" value="1"/>
</dbReference>
<dbReference type="HOGENOM" id="CLU_099447_0_0_6"/>
<dbReference type="AlphaFoldDB" id="R8Z3F7"/>
<name>R8Z3F7_9GAMM</name>
<evidence type="ECO:0000256" key="3">
    <source>
        <dbReference type="ARBA" id="ARBA00023315"/>
    </source>
</evidence>
<dbReference type="SUPFAM" id="SSF69593">
    <property type="entry name" value="Glycerol-3-phosphate (1)-acyltransferase"/>
    <property type="match status" value="1"/>
</dbReference>
<dbReference type="PANTHER" id="PTHR10434:SF9">
    <property type="entry name" value="PHOSPHOLIPID_GLYCEROL ACYLTRANSFERASE DOMAIN-CONTAINING PROTEIN"/>
    <property type="match status" value="1"/>
</dbReference>
<proteinExistence type="predicted"/>
<evidence type="ECO:0000313" key="5">
    <source>
        <dbReference type="EMBL" id="EOQ75901.1"/>
    </source>
</evidence>
<sequence>MSCCSYILPMKHIFQKIKIKLGQVKNLKNMDQHFPNLPDLVPQRGTALSRALFKKLFLAQGWTIEGEVPNFPKAVAIISPHTSNIDGWYGFLAIFGLGIQITVLGKDALFKPPFKRVLDWAGVIPVKRDTANGLTEQVVATIQKYDKIWIGMAPEGTRKKAKKMKSGFYHIAAKANIPIVMFSFDYDHKTIHCLGHLNPSGNYDEDLTKIFERYEGKISPKNRNWLAEPLQNLVKKT</sequence>
<dbReference type="PATRIC" id="fig|1217689.3.peg.166"/>
<evidence type="ECO:0000256" key="2">
    <source>
        <dbReference type="ARBA" id="ARBA00022679"/>
    </source>
</evidence>
<dbReference type="GO" id="GO:0003841">
    <property type="term" value="F:1-acylglycerol-3-phosphate O-acyltransferase activity"/>
    <property type="evidence" value="ECO:0007669"/>
    <property type="project" value="TreeGrafter"/>
</dbReference>
<evidence type="ECO:0000259" key="4">
    <source>
        <dbReference type="SMART" id="SM00563"/>
    </source>
</evidence>
<protein>
    <recommendedName>
        <fullName evidence="4">Phospholipid/glycerol acyltransferase domain-containing protein</fullName>
    </recommendedName>
</protein>